<dbReference type="Proteomes" id="UP000614047">
    <property type="component" value="Unassembled WGS sequence"/>
</dbReference>
<dbReference type="AlphaFoldDB" id="A0A931DTU3"/>
<proteinExistence type="predicted"/>
<comment type="caution">
    <text evidence="2">The sequence shown here is derived from an EMBL/GenBank/DDBJ whole genome shotgun (WGS) entry which is preliminary data.</text>
</comment>
<keyword evidence="3" id="KW-1185">Reference proteome</keyword>
<dbReference type="SUPFAM" id="SSF56436">
    <property type="entry name" value="C-type lectin-like"/>
    <property type="match status" value="1"/>
</dbReference>
<evidence type="ECO:0000313" key="3">
    <source>
        <dbReference type="Proteomes" id="UP000614047"/>
    </source>
</evidence>
<reference evidence="2" key="1">
    <citation type="submission" date="2020-11" db="EMBL/GenBank/DDBJ databases">
        <title>Sequencing the genomes of 1000 actinobacteria strains.</title>
        <authorList>
            <person name="Klenk H.-P."/>
        </authorList>
    </citation>
    <scope>NUCLEOTIDE SEQUENCE</scope>
    <source>
        <strain evidence="2">DSM 43175</strain>
    </source>
</reference>
<dbReference type="Gene3D" id="3.90.1580.10">
    <property type="entry name" value="paralog of FGE (formylglycine-generating enzyme)"/>
    <property type="match status" value="1"/>
</dbReference>
<protein>
    <submittedName>
        <fullName evidence="2">Formylglycine-generating enzyme required for sulfatase activity</fullName>
    </submittedName>
</protein>
<gene>
    <name evidence="2" type="ORF">IW256_007874</name>
</gene>
<feature type="region of interest" description="Disordered" evidence="1">
    <location>
        <begin position="173"/>
        <end position="199"/>
    </location>
</feature>
<accession>A0A931DTU3</accession>
<evidence type="ECO:0000256" key="1">
    <source>
        <dbReference type="SAM" id="MobiDB-lite"/>
    </source>
</evidence>
<dbReference type="InterPro" id="IPR016187">
    <property type="entry name" value="CTDL_fold"/>
</dbReference>
<evidence type="ECO:0000313" key="2">
    <source>
        <dbReference type="EMBL" id="MBG6093761.1"/>
    </source>
</evidence>
<name>A0A931DTU3_9ACTN</name>
<sequence length="272" mass="29405">MRWHMGSEWTAMSDEQAVRYAREVARRAAAELVEVTRAEYAGRPVRRAFFERDGRRFALVPGGDTEVGFDPERFEPTEAQRASYEQSADEYGLPGDLREYLASVTSPRRAARVPATLVAVEPVVFTGRGPEEVPALLAETGTRLLTPDEWEYACGAGTGTLFRWGDDCPAGRLPGEAGGAGGTDGSDRGGEPGAGSPFGLSIARDPYDLELTSDPRVLCGGDGGEAICGGYGDFLAWLPLAVAYRYPGLTDMLDEPDLYFDRLDARPAIDVE</sequence>
<dbReference type="RefSeq" id="WP_197015777.1">
    <property type="nucleotide sequence ID" value="NZ_BAABES010000003.1"/>
</dbReference>
<dbReference type="EMBL" id="JADOUA010000001">
    <property type="protein sequence ID" value="MBG6093761.1"/>
    <property type="molecule type" value="Genomic_DNA"/>
</dbReference>
<organism evidence="2 3">
    <name type="scientific">Actinomadura viridis</name>
    <dbReference type="NCBI Taxonomy" id="58110"/>
    <lineage>
        <taxon>Bacteria</taxon>
        <taxon>Bacillati</taxon>
        <taxon>Actinomycetota</taxon>
        <taxon>Actinomycetes</taxon>
        <taxon>Streptosporangiales</taxon>
        <taxon>Thermomonosporaceae</taxon>
        <taxon>Actinomadura</taxon>
    </lineage>
</organism>
<dbReference type="InterPro" id="IPR042095">
    <property type="entry name" value="SUMF_sf"/>
</dbReference>